<reference evidence="2" key="1">
    <citation type="submission" date="2022-12" db="EMBL/GenBank/DDBJ databases">
        <authorList>
            <person name="Krivoruchko A.V."/>
            <person name="Elkin A."/>
        </authorList>
    </citation>
    <scope>NUCLEOTIDE SEQUENCE</scope>
    <source>
        <strain evidence="2">IEGM 1391</strain>
    </source>
</reference>
<feature type="domain" description="Metallo-beta-lactamase" evidence="1">
    <location>
        <begin position="17"/>
        <end position="202"/>
    </location>
</feature>
<dbReference type="Pfam" id="PF00753">
    <property type="entry name" value="Lactamase_B"/>
    <property type="match status" value="1"/>
</dbReference>
<gene>
    <name evidence="2" type="ORF">O4220_17015</name>
</gene>
<dbReference type="RefSeq" id="WP_269606262.1">
    <property type="nucleotide sequence ID" value="NZ_JAPWIJ010000006.1"/>
</dbReference>
<evidence type="ECO:0000313" key="2">
    <source>
        <dbReference type="EMBL" id="MCZ4520215.1"/>
    </source>
</evidence>
<evidence type="ECO:0000313" key="3">
    <source>
        <dbReference type="Proteomes" id="UP001081071"/>
    </source>
</evidence>
<evidence type="ECO:0000259" key="1">
    <source>
        <dbReference type="SMART" id="SM00849"/>
    </source>
</evidence>
<dbReference type="PANTHER" id="PTHR42951">
    <property type="entry name" value="METALLO-BETA-LACTAMASE DOMAIN-CONTAINING"/>
    <property type="match status" value="1"/>
</dbReference>
<dbReference type="Proteomes" id="UP001081071">
    <property type="component" value="Unassembled WGS sequence"/>
</dbReference>
<dbReference type="InterPro" id="IPR036866">
    <property type="entry name" value="RibonucZ/Hydroxyglut_hydro"/>
</dbReference>
<dbReference type="SMART" id="SM00849">
    <property type="entry name" value="Lactamase_B"/>
    <property type="match status" value="1"/>
</dbReference>
<dbReference type="PANTHER" id="PTHR42951:SF14">
    <property type="entry name" value="METALLO-BETA-LACTAMASE SUPERFAMILY PROTEIN"/>
    <property type="match status" value="1"/>
</dbReference>
<comment type="caution">
    <text evidence="2">The sequence shown here is derived from an EMBL/GenBank/DDBJ whole genome shotgun (WGS) entry which is preliminary data.</text>
</comment>
<accession>A0ABT4MGV1</accession>
<dbReference type="InterPro" id="IPR001279">
    <property type="entry name" value="Metallo-B-lactamas"/>
</dbReference>
<dbReference type="CDD" id="cd07739">
    <property type="entry name" value="metallo-hydrolase-like_MBL-fold"/>
    <property type="match status" value="1"/>
</dbReference>
<keyword evidence="3" id="KW-1185">Reference proteome</keyword>
<sequence length="268" mass="28760">MTDLTFTTLDTGPSTLDKTVTLVSGDTEAVLVDAGFTRADGHRAVAEILDSGKELTTVFISAGDPDFYFGAEVVQDAFPNARFVAPADVIDHIDHSYDKKLEAWKNLGVNLPTRRVTLEAFTSDTITVDEQVLELRNADLDPHNRGWFLFDPATRTVVGGVLVFSGLHVWTADSSTPELRQKWIAGLDTVEALNPTTVIAGHRSAGAAADGAALAHTRDYLKNFERIVGEKENGAEVEKALLAEYPDAGLAVAAHLGALVAKGEMAWG</sequence>
<dbReference type="Gene3D" id="3.60.15.10">
    <property type="entry name" value="Ribonuclease Z/Hydroxyacylglutathione hydrolase-like"/>
    <property type="match status" value="1"/>
</dbReference>
<name>A0ABT4MGV1_9NOCA</name>
<organism evidence="2 3">
    <name type="scientific">Rhodococcus ruber</name>
    <dbReference type="NCBI Taxonomy" id="1830"/>
    <lineage>
        <taxon>Bacteria</taxon>
        <taxon>Bacillati</taxon>
        <taxon>Actinomycetota</taxon>
        <taxon>Actinomycetes</taxon>
        <taxon>Mycobacteriales</taxon>
        <taxon>Nocardiaceae</taxon>
        <taxon>Rhodococcus</taxon>
    </lineage>
</organism>
<dbReference type="EMBL" id="JAPWIJ010000006">
    <property type="protein sequence ID" value="MCZ4520215.1"/>
    <property type="molecule type" value="Genomic_DNA"/>
</dbReference>
<proteinExistence type="predicted"/>
<dbReference type="InterPro" id="IPR050855">
    <property type="entry name" value="NDM-1-like"/>
</dbReference>
<protein>
    <submittedName>
        <fullName evidence="2">MBL fold metallo-hydrolase</fullName>
    </submittedName>
</protein>
<dbReference type="SUPFAM" id="SSF56281">
    <property type="entry name" value="Metallo-hydrolase/oxidoreductase"/>
    <property type="match status" value="1"/>
</dbReference>